<dbReference type="GO" id="GO:0042970">
    <property type="term" value="F:homoserine transmembrane transporter activity"/>
    <property type="evidence" value="ECO:0007669"/>
    <property type="project" value="TreeGrafter"/>
</dbReference>
<organism evidence="8 9">
    <name type="scientific">Propionivibrio dicarboxylicus</name>
    <dbReference type="NCBI Taxonomy" id="83767"/>
    <lineage>
        <taxon>Bacteria</taxon>
        <taxon>Pseudomonadati</taxon>
        <taxon>Pseudomonadota</taxon>
        <taxon>Betaproteobacteria</taxon>
        <taxon>Rhodocyclales</taxon>
        <taxon>Rhodocyclaceae</taxon>
        <taxon>Propionivibrio</taxon>
    </lineage>
</organism>
<dbReference type="InterPro" id="IPR001123">
    <property type="entry name" value="LeuE-type"/>
</dbReference>
<dbReference type="PANTHER" id="PTHR30086:SF14">
    <property type="entry name" value="HOMOSERINE_HOMOSERINE LACTONE EFFLUX PROTEIN"/>
    <property type="match status" value="1"/>
</dbReference>
<dbReference type="Proteomes" id="UP000198607">
    <property type="component" value="Unassembled WGS sequence"/>
</dbReference>
<feature type="transmembrane region" description="Helical" evidence="7">
    <location>
        <begin position="70"/>
        <end position="88"/>
    </location>
</feature>
<evidence type="ECO:0000256" key="6">
    <source>
        <dbReference type="ARBA" id="ARBA00023136"/>
    </source>
</evidence>
<keyword evidence="9" id="KW-1185">Reference proteome</keyword>
<dbReference type="EMBL" id="FNCY01000001">
    <property type="protein sequence ID" value="SDG75714.1"/>
    <property type="molecule type" value="Genomic_DNA"/>
</dbReference>
<reference evidence="8 9" key="1">
    <citation type="submission" date="2016-10" db="EMBL/GenBank/DDBJ databases">
        <authorList>
            <person name="de Groot N.N."/>
        </authorList>
    </citation>
    <scope>NUCLEOTIDE SEQUENCE [LARGE SCALE GENOMIC DNA]</scope>
    <source>
        <strain evidence="8 9">DSM 5885</strain>
    </source>
</reference>
<gene>
    <name evidence="8" type="ORF">SAMN05660652_00640</name>
</gene>
<dbReference type="PIRSF" id="PIRSF006324">
    <property type="entry name" value="LeuE"/>
    <property type="match status" value="1"/>
</dbReference>
<comment type="subcellular location">
    <subcellularLocation>
        <location evidence="1">Cell membrane</location>
        <topology evidence="1">Multi-pass membrane protein</topology>
    </subcellularLocation>
</comment>
<protein>
    <submittedName>
        <fullName evidence="8">Homoserine/homoserine lactone efflux protein</fullName>
    </submittedName>
</protein>
<accession>A0A1G7WV26</accession>
<comment type="similarity">
    <text evidence="2">Belongs to the Rht family.</text>
</comment>
<evidence type="ECO:0000313" key="9">
    <source>
        <dbReference type="Proteomes" id="UP000198607"/>
    </source>
</evidence>
<evidence type="ECO:0000256" key="1">
    <source>
        <dbReference type="ARBA" id="ARBA00004651"/>
    </source>
</evidence>
<dbReference type="STRING" id="83767.SAMN05660652_00640"/>
<proteinExistence type="inferred from homology"/>
<keyword evidence="6 7" id="KW-0472">Membrane</keyword>
<dbReference type="Pfam" id="PF01810">
    <property type="entry name" value="LysE"/>
    <property type="match status" value="1"/>
</dbReference>
<evidence type="ECO:0000313" key="8">
    <source>
        <dbReference type="EMBL" id="SDG75714.1"/>
    </source>
</evidence>
<evidence type="ECO:0000256" key="3">
    <source>
        <dbReference type="ARBA" id="ARBA00022475"/>
    </source>
</evidence>
<dbReference type="OrthoDB" id="9804822at2"/>
<sequence>MALSVWLGFLVASILIAVSPGPGAAASMSAGLRFGYGGAVRVIAGLQCALTIQVTVVALGLGALLTASAYAFDVIRYVGAVYLVWLGFQKWRAPAEAFDAGAASIRPGGLFVEGLLVNLTNPKAIVFIAALVPHFIDPAKPQWPQFVIIVLTMCGIDSIVMSGYALLASRARGWLRNPRLMKAQNRIFGGIFVGAGALLATSGGQ</sequence>
<dbReference type="GO" id="GO:0005886">
    <property type="term" value="C:plasma membrane"/>
    <property type="evidence" value="ECO:0007669"/>
    <property type="project" value="UniProtKB-SubCell"/>
</dbReference>
<keyword evidence="4 7" id="KW-0812">Transmembrane</keyword>
<evidence type="ECO:0000256" key="7">
    <source>
        <dbReference type="SAM" id="Phobius"/>
    </source>
</evidence>
<keyword evidence="3" id="KW-1003">Cell membrane</keyword>
<name>A0A1G7WV26_9RHOO</name>
<feature type="transmembrane region" description="Helical" evidence="7">
    <location>
        <begin position="42"/>
        <end position="63"/>
    </location>
</feature>
<keyword evidence="5 7" id="KW-1133">Transmembrane helix</keyword>
<evidence type="ECO:0000256" key="2">
    <source>
        <dbReference type="ARBA" id="ARBA00007928"/>
    </source>
</evidence>
<dbReference type="AlphaFoldDB" id="A0A1G7WV26"/>
<dbReference type="NCBIfam" id="NF007812">
    <property type="entry name" value="PRK10520.1"/>
    <property type="match status" value="1"/>
</dbReference>
<feature type="transmembrane region" description="Helical" evidence="7">
    <location>
        <begin position="146"/>
        <end position="167"/>
    </location>
</feature>
<dbReference type="RefSeq" id="WP_091933222.1">
    <property type="nucleotide sequence ID" value="NZ_FNCY01000001.1"/>
</dbReference>
<feature type="transmembrane region" description="Helical" evidence="7">
    <location>
        <begin position="187"/>
        <end position="204"/>
    </location>
</feature>
<dbReference type="PANTHER" id="PTHR30086">
    <property type="entry name" value="ARGININE EXPORTER PROTEIN ARGO"/>
    <property type="match status" value="1"/>
</dbReference>
<evidence type="ECO:0000256" key="5">
    <source>
        <dbReference type="ARBA" id="ARBA00022989"/>
    </source>
</evidence>
<evidence type="ECO:0000256" key="4">
    <source>
        <dbReference type="ARBA" id="ARBA00022692"/>
    </source>
</evidence>